<dbReference type="Pfam" id="PF00651">
    <property type="entry name" value="BTB"/>
    <property type="match status" value="1"/>
</dbReference>
<evidence type="ECO:0000256" key="7">
    <source>
        <dbReference type="ARBA" id="ARBA00023125"/>
    </source>
</evidence>
<feature type="compositionally biased region" description="Basic and acidic residues" evidence="10">
    <location>
        <begin position="271"/>
        <end position="282"/>
    </location>
</feature>
<keyword evidence="13" id="KW-1185">Reference proteome</keyword>
<feature type="compositionally biased region" description="Basic and acidic residues" evidence="10">
    <location>
        <begin position="242"/>
        <end position="264"/>
    </location>
</feature>
<feature type="compositionally biased region" description="Basic and acidic residues" evidence="10">
    <location>
        <begin position="147"/>
        <end position="169"/>
    </location>
</feature>
<keyword evidence="8" id="KW-0804">Transcription</keyword>
<feature type="region of interest" description="Disordered" evidence="10">
    <location>
        <begin position="39"/>
        <end position="344"/>
    </location>
</feature>
<feature type="compositionally biased region" description="Basic and acidic residues" evidence="10">
    <location>
        <begin position="123"/>
        <end position="135"/>
    </location>
</feature>
<organism evidence="12 13">
    <name type="scientific">Channa striata</name>
    <name type="common">Snakehead murrel</name>
    <name type="synonym">Ophicephalus striatus</name>
    <dbReference type="NCBI Taxonomy" id="64152"/>
    <lineage>
        <taxon>Eukaryota</taxon>
        <taxon>Metazoa</taxon>
        <taxon>Chordata</taxon>
        <taxon>Craniata</taxon>
        <taxon>Vertebrata</taxon>
        <taxon>Euteleostomi</taxon>
        <taxon>Actinopterygii</taxon>
        <taxon>Neopterygii</taxon>
        <taxon>Teleostei</taxon>
        <taxon>Neoteleostei</taxon>
        <taxon>Acanthomorphata</taxon>
        <taxon>Anabantaria</taxon>
        <taxon>Anabantiformes</taxon>
        <taxon>Channoidei</taxon>
        <taxon>Channidae</taxon>
        <taxon>Channa</taxon>
    </lineage>
</organism>
<evidence type="ECO:0000313" key="12">
    <source>
        <dbReference type="EMBL" id="KAK2862933.1"/>
    </source>
</evidence>
<reference evidence="12" key="1">
    <citation type="submission" date="2023-07" db="EMBL/GenBank/DDBJ databases">
        <title>Chromosome-level Genome Assembly of Striped Snakehead (Channa striata).</title>
        <authorList>
            <person name="Liu H."/>
        </authorList>
    </citation>
    <scope>NUCLEOTIDE SEQUENCE</scope>
    <source>
        <strain evidence="12">Gz</strain>
        <tissue evidence="12">Muscle</tissue>
    </source>
</reference>
<keyword evidence="9" id="KW-0539">Nucleus</keyword>
<dbReference type="GO" id="GO:0005634">
    <property type="term" value="C:nucleus"/>
    <property type="evidence" value="ECO:0007669"/>
    <property type="project" value="UniProtKB-SubCell"/>
</dbReference>
<evidence type="ECO:0000256" key="6">
    <source>
        <dbReference type="ARBA" id="ARBA00023015"/>
    </source>
</evidence>
<evidence type="ECO:0000313" key="13">
    <source>
        <dbReference type="Proteomes" id="UP001187415"/>
    </source>
</evidence>
<dbReference type="InterPro" id="IPR050457">
    <property type="entry name" value="ZnFinger_BTB_dom_contain"/>
</dbReference>
<dbReference type="PANTHER" id="PTHR46105">
    <property type="entry name" value="AGAP004733-PA"/>
    <property type="match status" value="1"/>
</dbReference>
<dbReference type="EMBL" id="JAUPFM010000001">
    <property type="protein sequence ID" value="KAK2862933.1"/>
    <property type="molecule type" value="Genomic_DNA"/>
</dbReference>
<keyword evidence="2" id="KW-0479">Metal-binding</keyword>
<evidence type="ECO:0000256" key="2">
    <source>
        <dbReference type="ARBA" id="ARBA00022723"/>
    </source>
</evidence>
<dbReference type="SUPFAM" id="SSF54695">
    <property type="entry name" value="POZ domain"/>
    <property type="match status" value="1"/>
</dbReference>
<keyword evidence="7" id="KW-0238">DNA-binding</keyword>
<evidence type="ECO:0000256" key="5">
    <source>
        <dbReference type="ARBA" id="ARBA00022833"/>
    </source>
</evidence>
<name>A0AA88NT97_CHASR</name>
<evidence type="ECO:0000256" key="4">
    <source>
        <dbReference type="ARBA" id="ARBA00022771"/>
    </source>
</evidence>
<keyword evidence="4" id="KW-0863">Zinc-finger</keyword>
<gene>
    <name evidence="12" type="ORF">Q5P01_002466</name>
</gene>
<dbReference type="AlphaFoldDB" id="A0AA88NT97"/>
<dbReference type="GO" id="GO:0000981">
    <property type="term" value="F:DNA-binding transcription factor activity, RNA polymerase II-specific"/>
    <property type="evidence" value="ECO:0007669"/>
    <property type="project" value="TreeGrafter"/>
</dbReference>
<proteinExistence type="predicted"/>
<dbReference type="InterPro" id="IPR000210">
    <property type="entry name" value="BTB/POZ_dom"/>
</dbReference>
<keyword evidence="6" id="KW-0805">Transcription regulation</keyword>
<dbReference type="GO" id="GO:0000978">
    <property type="term" value="F:RNA polymerase II cis-regulatory region sequence-specific DNA binding"/>
    <property type="evidence" value="ECO:0007669"/>
    <property type="project" value="TreeGrafter"/>
</dbReference>
<dbReference type="PROSITE" id="PS50097">
    <property type="entry name" value="BTB"/>
    <property type="match status" value="1"/>
</dbReference>
<comment type="caution">
    <text evidence="12">The sequence shown here is derived from an EMBL/GenBank/DDBJ whole genome shotgun (WGS) entry which is preliminary data.</text>
</comment>
<evidence type="ECO:0000256" key="3">
    <source>
        <dbReference type="ARBA" id="ARBA00022737"/>
    </source>
</evidence>
<dbReference type="Proteomes" id="UP001187415">
    <property type="component" value="Unassembled WGS sequence"/>
</dbReference>
<keyword evidence="3" id="KW-0677">Repeat</keyword>
<comment type="subcellular location">
    <subcellularLocation>
        <location evidence="1">Nucleus</location>
    </subcellularLocation>
</comment>
<feature type="compositionally biased region" description="Basic and acidic residues" evidence="10">
    <location>
        <begin position="58"/>
        <end position="99"/>
    </location>
</feature>
<feature type="compositionally biased region" description="Acidic residues" evidence="10">
    <location>
        <begin position="321"/>
        <end position="344"/>
    </location>
</feature>
<feature type="compositionally biased region" description="Acidic residues" evidence="10">
    <location>
        <begin position="179"/>
        <end position="203"/>
    </location>
</feature>
<evidence type="ECO:0000256" key="8">
    <source>
        <dbReference type="ARBA" id="ARBA00023163"/>
    </source>
</evidence>
<protein>
    <recommendedName>
        <fullName evidence="11">BTB domain-containing protein</fullName>
    </recommendedName>
</protein>
<keyword evidence="5" id="KW-0862">Zinc</keyword>
<feature type="compositionally biased region" description="Basic and acidic residues" evidence="10">
    <location>
        <begin position="207"/>
        <end position="218"/>
    </location>
</feature>
<dbReference type="PANTHER" id="PTHR46105:SF5">
    <property type="entry name" value="ZINC FINGER AND BTB DOMAIN-CONTAINING PROTEIN 44 ISOFORM X1"/>
    <property type="match status" value="1"/>
</dbReference>
<evidence type="ECO:0000259" key="11">
    <source>
        <dbReference type="PROSITE" id="PS50097"/>
    </source>
</evidence>
<evidence type="ECO:0000256" key="10">
    <source>
        <dbReference type="SAM" id="MobiDB-lite"/>
    </source>
</evidence>
<evidence type="ECO:0000256" key="1">
    <source>
        <dbReference type="ARBA" id="ARBA00004123"/>
    </source>
</evidence>
<feature type="compositionally biased region" description="Acidic residues" evidence="10">
    <location>
        <begin position="230"/>
        <end position="240"/>
    </location>
</feature>
<dbReference type="Gene3D" id="3.30.710.10">
    <property type="entry name" value="Potassium Channel Kv1.1, Chain A"/>
    <property type="match status" value="1"/>
</dbReference>
<dbReference type="SMART" id="SM00225">
    <property type="entry name" value="BTB"/>
    <property type="match status" value="1"/>
</dbReference>
<feature type="domain" description="BTB" evidence="11">
    <location>
        <begin position="374"/>
        <end position="451"/>
    </location>
</feature>
<dbReference type="GO" id="GO:0008270">
    <property type="term" value="F:zinc ion binding"/>
    <property type="evidence" value="ECO:0007669"/>
    <property type="project" value="UniProtKB-KW"/>
</dbReference>
<dbReference type="InterPro" id="IPR011333">
    <property type="entry name" value="SKP1/BTB/POZ_sf"/>
</dbReference>
<evidence type="ECO:0000256" key="9">
    <source>
        <dbReference type="ARBA" id="ARBA00023242"/>
    </source>
</evidence>
<sequence>MAVANPCLQKNWGDWKSEMEDNRRERWREGVSCWADVEVSDGGEEKRECEEVEEDVVSEEKEVSNEERENEREKEAEIDMKEKESKEYEVDGKEIKMDEDKEEGENEIQWTLMGSEEVVGQEDDVKTKGEEKENENGVDMVNINGEVEEKKVIEGVMDKEKSEVGREVTDEKEENNQYIDEEAKEEDNGEERQEEDQTGDSDLGEQFGERLARTEVDNIHQNQENKSQDDETQNDLDSVESMDNKDSDSTGCEDTCHSLERFKDEEQDLQTQHHENLQDHAELSLSNDNHISGARSSKRSNEGEDSETLTDAESQTNDEKESQEEEESNESDNEEEYSTDEDNNDEDAKIYSINHYHADIFHTLTQFKDSSLLTDLTLCTKGGKSFHVHSPVLAAVSSFIWAHLSRDTGKKDDDKNVGVQSWSVYLGPEVDHVGLGAIVEFAYTGLISCLNKDTVEQVKTAAQTLGVPRVLRLCTEADGASTKTGEQNKDGKILAEEQMMVSLQSIKQLWMDRIGCDVTLEALGESLHDKE</sequence>
<accession>A0AA88NT97</accession>